<dbReference type="InterPro" id="IPR042377">
    <property type="entry name" value="GSDME"/>
</dbReference>
<organism evidence="5 6">
    <name type="scientific">Lepisosteus oculatus</name>
    <name type="common">Spotted gar</name>
    <dbReference type="NCBI Taxonomy" id="7918"/>
    <lineage>
        <taxon>Eukaryota</taxon>
        <taxon>Metazoa</taxon>
        <taxon>Chordata</taxon>
        <taxon>Craniata</taxon>
        <taxon>Vertebrata</taxon>
        <taxon>Euteleostomi</taxon>
        <taxon>Actinopterygii</taxon>
        <taxon>Neopterygii</taxon>
        <taxon>Holostei</taxon>
        <taxon>Semionotiformes</taxon>
        <taxon>Lepisosteidae</taxon>
        <taxon>Lepisosteus</taxon>
    </lineage>
</organism>
<reference evidence="6" key="1">
    <citation type="submission" date="2011-12" db="EMBL/GenBank/DDBJ databases">
        <title>The Draft Genome of Lepisosteus oculatus.</title>
        <authorList>
            <consortium name="The Broad Institute Genome Assembly &amp; Analysis Group"/>
            <consortium name="Computational R&amp;D Group"/>
            <consortium name="and Sequencing Platform"/>
            <person name="Di Palma F."/>
            <person name="Alfoldi J."/>
            <person name="Johnson J."/>
            <person name="Berlin A."/>
            <person name="Gnerre S."/>
            <person name="Jaffe D."/>
            <person name="MacCallum I."/>
            <person name="Young S."/>
            <person name="Walker B.J."/>
            <person name="Lander E.S."/>
            <person name="Lindblad-Toh K."/>
        </authorList>
    </citation>
    <scope>NUCLEOTIDE SEQUENCE [LARGE SCALE GENOMIC DNA]</scope>
</reference>
<evidence type="ECO:0000259" key="4">
    <source>
        <dbReference type="Pfam" id="PF04598"/>
    </source>
</evidence>
<dbReference type="PANTHER" id="PTHR15207">
    <property type="entry name" value="NONSYNDROMIC HEARING IMPAIRMENT PROTEIN"/>
    <property type="match status" value="1"/>
</dbReference>
<dbReference type="InterPro" id="IPR040460">
    <property type="entry name" value="Gasdermin_pore"/>
</dbReference>
<evidence type="ECO:0000256" key="2">
    <source>
        <dbReference type="ARBA" id="ARBA00009279"/>
    </source>
</evidence>
<accession>W5N141</accession>
<dbReference type="PANTHER" id="PTHR15207:SF3">
    <property type="entry name" value="DEAFNESS, AUTOSOMAL DOMINANT 5-RELATED"/>
    <property type="match status" value="1"/>
</dbReference>
<evidence type="ECO:0000256" key="1">
    <source>
        <dbReference type="ARBA" id="ARBA00004308"/>
    </source>
</evidence>
<protein>
    <recommendedName>
        <fullName evidence="4">Gasdermin pore forming domain-containing protein</fullName>
    </recommendedName>
</protein>
<dbReference type="EMBL" id="AHAT01004538">
    <property type="status" value="NOT_ANNOTATED_CDS"/>
    <property type="molecule type" value="Genomic_DNA"/>
</dbReference>
<feature type="domain" description="Gasdermin pore forming" evidence="4">
    <location>
        <begin position="1"/>
        <end position="94"/>
    </location>
</feature>
<reference evidence="5" key="3">
    <citation type="submission" date="2025-09" db="UniProtKB">
        <authorList>
            <consortium name="Ensembl"/>
        </authorList>
    </citation>
    <scope>IDENTIFICATION</scope>
</reference>
<dbReference type="Proteomes" id="UP000018468">
    <property type="component" value="Linkage group LG11"/>
</dbReference>
<dbReference type="Ensembl" id="ENSLOCT00000014379.1">
    <property type="protein sequence ID" value="ENSLOCP00000014350.1"/>
    <property type="gene ID" value="ENSLOCG00000011677.1"/>
</dbReference>
<dbReference type="GO" id="GO:0012501">
    <property type="term" value="P:programmed cell death"/>
    <property type="evidence" value="ECO:0007669"/>
    <property type="project" value="InterPro"/>
</dbReference>
<keyword evidence="6" id="KW-1185">Reference proteome</keyword>
<reference evidence="5" key="2">
    <citation type="submission" date="2025-08" db="UniProtKB">
        <authorList>
            <consortium name="Ensembl"/>
        </authorList>
    </citation>
    <scope>IDENTIFICATION</scope>
</reference>
<dbReference type="GeneTree" id="ENSGT00940000155880"/>
<evidence type="ECO:0000313" key="6">
    <source>
        <dbReference type="Proteomes" id="UP000018468"/>
    </source>
</evidence>
<proteinExistence type="inferred from homology"/>
<dbReference type="Bgee" id="ENSLOCG00000011677">
    <property type="expression patterns" value="Expressed in camera-type eye and 13 other cell types or tissues"/>
</dbReference>
<dbReference type="InParanoid" id="W5N141"/>
<dbReference type="Pfam" id="PF04598">
    <property type="entry name" value="Gasdermin"/>
    <property type="match status" value="1"/>
</dbReference>
<comment type="similarity">
    <text evidence="2">Belongs to the gasdermin family.</text>
</comment>
<evidence type="ECO:0000256" key="3">
    <source>
        <dbReference type="ARBA" id="ARBA00023136"/>
    </source>
</evidence>
<dbReference type="AlphaFoldDB" id="W5N141"/>
<dbReference type="HOGENOM" id="CLU_2025947_0_0_1"/>
<comment type="subcellular location">
    <subcellularLocation>
        <location evidence="1">Endomembrane system</location>
    </subcellularLocation>
</comment>
<dbReference type="STRING" id="7918.ENSLOCP00000014350"/>
<sequence>MEHSLVQQSRGRRGEVFCLLKEKVFTTQTCSIAEQVQEQESCGGRLSFAPRRIQVSVNENGSLQLDSNVILEIPPKTTLAYSIIELDVKLNGEYGEQAVVRRSLPSGAVQGGEGRSPAQGRV</sequence>
<dbReference type="GO" id="GO:0012505">
    <property type="term" value="C:endomembrane system"/>
    <property type="evidence" value="ECO:0007669"/>
    <property type="project" value="UniProtKB-SubCell"/>
</dbReference>
<evidence type="ECO:0000313" key="5">
    <source>
        <dbReference type="Ensembl" id="ENSLOCP00000014350.1"/>
    </source>
</evidence>
<keyword evidence="3" id="KW-0472">Membrane</keyword>
<name>W5N141_LEPOC</name>